<evidence type="ECO:0000313" key="1">
    <source>
        <dbReference type="EMBL" id="MBZ7988207.1"/>
    </source>
</evidence>
<accession>A0ABS7WV51</accession>
<protein>
    <submittedName>
        <fullName evidence="1">Uncharacterized protein</fullName>
    </submittedName>
</protein>
<dbReference type="RefSeq" id="WP_224325622.1">
    <property type="nucleotide sequence ID" value="NZ_JACGBB010000077.1"/>
</dbReference>
<proteinExistence type="predicted"/>
<dbReference type="Proteomes" id="UP000786183">
    <property type="component" value="Unassembled WGS sequence"/>
</dbReference>
<feature type="non-terminal residue" evidence="1">
    <location>
        <position position="1"/>
    </location>
</feature>
<name>A0ABS7WV51_9BACT</name>
<dbReference type="EMBL" id="JACGBB010000077">
    <property type="protein sequence ID" value="MBZ7988207.1"/>
    <property type="molecule type" value="Genomic_DNA"/>
</dbReference>
<comment type="caution">
    <text evidence="1">The sequence shown here is derived from an EMBL/GenBank/DDBJ whole genome shotgun (WGS) entry which is preliminary data.</text>
</comment>
<sequence length="243" mass="29016">LSLENSKSFPDGLIEYIKTIQENPTKCNKDKCTTIDYENISTNNFWQDFFRYKDLKFKPKIVDDKDYSSQEVKDTLKYCWDLGLNRRVLKSIEPNYVIYYFLEINRFGAPYSSNKIKDYKDIKIHKYVTINEVVLDDKNYLTLSGGFGDMLFIEKDFCNHPIKNKDLLKLLYESNSIKLSTDFKIIGRNVFVVNYKDRDYILNYYYIFKSYIIGIDSVEDMVSNIYYYPYKGAELKYLLHEMK</sequence>
<evidence type="ECO:0000313" key="2">
    <source>
        <dbReference type="Proteomes" id="UP000786183"/>
    </source>
</evidence>
<reference evidence="1 2" key="1">
    <citation type="submission" date="2020-07" db="EMBL/GenBank/DDBJ databases">
        <title>Transfer of Campylobacter canadensis to the novel genus Avispirillum gen. nov., that also includes two novel species recovered from migratory waterfowl: Avispirillum anseris sp. nov. and Avispirillum brantae sp. nov.</title>
        <authorList>
            <person name="Miller W.G."/>
            <person name="Chapman M.H."/>
            <person name="Yee E."/>
            <person name="Inglis G.D."/>
        </authorList>
    </citation>
    <scope>NUCLEOTIDE SEQUENCE [LARGE SCALE GENOMIC DNA]</scope>
    <source>
        <strain evidence="1 2">L283</strain>
    </source>
</reference>
<gene>
    <name evidence="1" type="ORF">AVCANL283_08915</name>
</gene>
<keyword evidence="2" id="KW-1185">Reference proteome</keyword>
<organism evidence="1 2">
    <name type="scientific">Campylobacter canadensis</name>
    <dbReference type="NCBI Taxonomy" id="449520"/>
    <lineage>
        <taxon>Bacteria</taxon>
        <taxon>Pseudomonadati</taxon>
        <taxon>Campylobacterota</taxon>
        <taxon>Epsilonproteobacteria</taxon>
        <taxon>Campylobacterales</taxon>
        <taxon>Campylobacteraceae</taxon>
        <taxon>Campylobacter</taxon>
    </lineage>
</organism>